<dbReference type="RefSeq" id="WP_111220858.1">
    <property type="nucleotide sequence ID" value="NZ_CP117255.1"/>
</dbReference>
<organism evidence="4 5">
    <name type="scientific">Rhizobium tumorigenes</name>
    <dbReference type="NCBI Taxonomy" id="2041385"/>
    <lineage>
        <taxon>Bacteria</taxon>
        <taxon>Pseudomonadati</taxon>
        <taxon>Pseudomonadota</taxon>
        <taxon>Alphaproteobacteria</taxon>
        <taxon>Hyphomicrobiales</taxon>
        <taxon>Rhizobiaceae</taxon>
        <taxon>Rhizobium/Agrobacterium group</taxon>
        <taxon>Rhizobium</taxon>
    </lineage>
</organism>
<dbReference type="InterPro" id="IPR039420">
    <property type="entry name" value="WalR-like"/>
</dbReference>
<dbReference type="PANTHER" id="PTHR43214">
    <property type="entry name" value="TWO-COMPONENT RESPONSE REGULATOR"/>
    <property type="match status" value="1"/>
</dbReference>
<dbReference type="SMART" id="SM00421">
    <property type="entry name" value="HTH_LUXR"/>
    <property type="match status" value="1"/>
</dbReference>
<dbReference type="AlphaFoldDB" id="A0AAF1K920"/>
<dbReference type="Gene3D" id="1.10.10.10">
    <property type="entry name" value="Winged helix-like DNA-binding domain superfamily/Winged helix DNA-binding domain"/>
    <property type="match status" value="1"/>
</dbReference>
<dbReference type="InterPro" id="IPR036388">
    <property type="entry name" value="WH-like_DNA-bd_sf"/>
</dbReference>
<gene>
    <name evidence="4" type="ORF">PR017_13320</name>
</gene>
<dbReference type="GO" id="GO:0003677">
    <property type="term" value="F:DNA binding"/>
    <property type="evidence" value="ECO:0007669"/>
    <property type="project" value="UniProtKB-KW"/>
</dbReference>
<evidence type="ECO:0000313" key="4">
    <source>
        <dbReference type="EMBL" id="WFR94787.1"/>
    </source>
</evidence>
<evidence type="ECO:0000259" key="3">
    <source>
        <dbReference type="PROSITE" id="PS50043"/>
    </source>
</evidence>
<protein>
    <submittedName>
        <fullName evidence="4">Helix-turn-helix transcriptional regulator</fullName>
    </submittedName>
</protein>
<evidence type="ECO:0000256" key="1">
    <source>
        <dbReference type="ARBA" id="ARBA00023125"/>
    </source>
</evidence>
<evidence type="ECO:0000313" key="5">
    <source>
        <dbReference type="Proteomes" id="UP000249499"/>
    </source>
</evidence>
<keyword evidence="5" id="KW-1185">Reference proteome</keyword>
<reference evidence="4 5" key="1">
    <citation type="journal article" date="2018" name="Sci. Rep.">
        <title>Rhizobium tumorigenes sp. nov., a novel plant tumorigenic bacterium isolated from cane gall tumors on thornless blackberry.</title>
        <authorList>
            <person name="Kuzmanovi N."/>
            <person name="Smalla K."/>
            <person name="Gronow S."/>
            <person name="PuBawska J."/>
        </authorList>
    </citation>
    <scope>NUCLEOTIDE SEQUENCE [LARGE SCALE GENOMIC DNA]</scope>
    <source>
        <strain evidence="4 5">1078</strain>
    </source>
</reference>
<dbReference type="PROSITE" id="PS50043">
    <property type="entry name" value="HTH_LUXR_2"/>
    <property type="match status" value="1"/>
</dbReference>
<dbReference type="EMBL" id="CP117255">
    <property type="protein sequence ID" value="WFR94787.1"/>
    <property type="molecule type" value="Genomic_DNA"/>
</dbReference>
<feature type="compositionally biased region" description="Polar residues" evidence="2">
    <location>
        <begin position="1"/>
        <end position="17"/>
    </location>
</feature>
<feature type="region of interest" description="Disordered" evidence="2">
    <location>
        <begin position="1"/>
        <end position="20"/>
    </location>
</feature>
<dbReference type="Proteomes" id="UP000249499">
    <property type="component" value="Chromosome"/>
</dbReference>
<sequence length="85" mass="9371">MSRIFPSTESTSPSPKLTSREKDILQLIADGHRLEEIGRTLALPEPEIEQLLKTVEEKLGASNRLHAVTIAVLHGHIAIGPEEPR</sequence>
<dbReference type="KEGG" id="rtu:PR017_13320"/>
<name>A0AAF1K920_9HYPH</name>
<evidence type="ECO:0000256" key="2">
    <source>
        <dbReference type="SAM" id="MobiDB-lite"/>
    </source>
</evidence>
<accession>A0AAF1K920</accession>
<proteinExistence type="predicted"/>
<dbReference type="SUPFAM" id="SSF46894">
    <property type="entry name" value="C-terminal effector domain of the bipartite response regulators"/>
    <property type="match status" value="1"/>
</dbReference>
<dbReference type="Pfam" id="PF00196">
    <property type="entry name" value="GerE"/>
    <property type="match status" value="1"/>
</dbReference>
<keyword evidence="1" id="KW-0238">DNA-binding</keyword>
<dbReference type="InterPro" id="IPR000792">
    <property type="entry name" value="Tscrpt_reg_LuxR_C"/>
</dbReference>
<feature type="domain" description="HTH luxR-type" evidence="3">
    <location>
        <begin position="10"/>
        <end position="75"/>
    </location>
</feature>
<dbReference type="GO" id="GO:0006355">
    <property type="term" value="P:regulation of DNA-templated transcription"/>
    <property type="evidence" value="ECO:0007669"/>
    <property type="project" value="InterPro"/>
</dbReference>
<dbReference type="InterPro" id="IPR016032">
    <property type="entry name" value="Sig_transdc_resp-reg_C-effctor"/>
</dbReference>
<reference evidence="5" key="2">
    <citation type="journal article" date="2023" name="MicrobiologyOpen">
        <title>Genomics of the tumorigenes clade of the family Rhizobiaceae and description of Rhizobium rhododendri sp. nov.</title>
        <authorList>
            <person name="Kuzmanovic N."/>
            <person name="diCenzo G.C."/>
            <person name="Bunk B."/>
            <person name="Sproeer C."/>
            <person name="Fruehling A."/>
            <person name="Neumann-Schaal M."/>
            <person name="Overmann J."/>
            <person name="Smalla K."/>
        </authorList>
    </citation>
    <scope>NUCLEOTIDE SEQUENCE [LARGE SCALE GENOMIC DNA]</scope>
    <source>
        <strain evidence="5">1078</strain>
    </source>
</reference>